<dbReference type="SUPFAM" id="SSF52821">
    <property type="entry name" value="Rhodanese/Cell cycle control phosphatase"/>
    <property type="match status" value="1"/>
</dbReference>
<dbReference type="PROSITE" id="PS50206">
    <property type="entry name" value="RHODANESE_3"/>
    <property type="match status" value="1"/>
</dbReference>
<dbReference type="AlphaFoldDB" id="A0AAD9R736"/>
<gene>
    <name evidence="2" type="ORF">P5673_000361</name>
</gene>
<evidence type="ECO:0000259" key="1">
    <source>
        <dbReference type="PROSITE" id="PS50206"/>
    </source>
</evidence>
<dbReference type="InterPro" id="IPR001763">
    <property type="entry name" value="Rhodanese-like_dom"/>
</dbReference>
<reference evidence="2" key="2">
    <citation type="journal article" date="2023" name="Science">
        <title>Genomic signatures of disease resistance in endangered staghorn corals.</title>
        <authorList>
            <person name="Vollmer S.V."/>
            <person name="Selwyn J.D."/>
            <person name="Despard B.A."/>
            <person name="Roesel C.L."/>
        </authorList>
    </citation>
    <scope>NUCLEOTIDE SEQUENCE</scope>
    <source>
        <strain evidence="2">K2</strain>
    </source>
</reference>
<dbReference type="Pfam" id="PF00581">
    <property type="entry name" value="Rhodanese"/>
    <property type="match status" value="1"/>
</dbReference>
<proteinExistence type="predicted"/>
<name>A0AAD9R736_ACRCE</name>
<protein>
    <recommendedName>
        <fullName evidence="1">Rhodanese domain-containing protein</fullName>
    </recommendedName>
</protein>
<dbReference type="Gene3D" id="3.40.250.10">
    <property type="entry name" value="Rhodanese-like domain"/>
    <property type="match status" value="1"/>
</dbReference>
<feature type="domain" description="Rhodanese" evidence="1">
    <location>
        <begin position="34"/>
        <end position="142"/>
    </location>
</feature>
<evidence type="ECO:0000313" key="2">
    <source>
        <dbReference type="EMBL" id="KAK2574224.1"/>
    </source>
</evidence>
<keyword evidence="3" id="KW-1185">Reference proteome</keyword>
<dbReference type="EMBL" id="JARQWQ010000001">
    <property type="protein sequence ID" value="KAK2574224.1"/>
    <property type="molecule type" value="Genomic_DNA"/>
</dbReference>
<dbReference type="InterPro" id="IPR036873">
    <property type="entry name" value="Rhodanese-like_dom_sf"/>
</dbReference>
<reference evidence="2" key="1">
    <citation type="journal article" date="2023" name="G3 (Bethesda)">
        <title>Whole genome assembly and annotation of the endangered Caribbean coral Acropora cervicornis.</title>
        <authorList>
            <person name="Selwyn J.D."/>
            <person name="Vollmer S.V."/>
        </authorList>
    </citation>
    <scope>NUCLEOTIDE SEQUENCE</scope>
    <source>
        <strain evidence="2">K2</strain>
    </source>
</reference>
<comment type="caution">
    <text evidence="2">The sequence shown here is derived from an EMBL/GenBank/DDBJ whole genome shotgun (WGS) entry which is preliminary data.</text>
</comment>
<accession>A0AAD9R736</accession>
<dbReference type="SMART" id="SM00450">
    <property type="entry name" value="RHOD"/>
    <property type="match status" value="1"/>
</dbReference>
<dbReference type="CDD" id="cd00158">
    <property type="entry name" value="RHOD"/>
    <property type="match status" value="1"/>
</dbReference>
<dbReference type="Proteomes" id="UP001249851">
    <property type="component" value="Unassembled WGS sequence"/>
</dbReference>
<sequence>MALRLVIGFLKLKFPNVPVITSNELQKLMKTAQPRENLVLLDTREEKEFKVSHLSEAVLLNPEETDMSKVIKTIHEKAGSSETDPKTVVCYCAVGYRASIMSQRLLDELVKQQNQSTKPGLKVYSLEGAVFKWANERKELVDPNGNSTPMVHGYDRLWGMLVSKDIRKLDS</sequence>
<organism evidence="2 3">
    <name type="scientific">Acropora cervicornis</name>
    <name type="common">Staghorn coral</name>
    <dbReference type="NCBI Taxonomy" id="6130"/>
    <lineage>
        <taxon>Eukaryota</taxon>
        <taxon>Metazoa</taxon>
        <taxon>Cnidaria</taxon>
        <taxon>Anthozoa</taxon>
        <taxon>Hexacorallia</taxon>
        <taxon>Scleractinia</taxon>
        <taxon>Astrocoeniina</taxon>
        <taxon>Acroporidae</taxon>
        <taxon>Acropora</taxon>
    </lineage>
</organism>
<evidence type="ECO:0000313" key="3">
    <source>
        <dbReference type="Proteomes" id="UP001249851"/>
    </source>
</evidence>